<reference evidence="1 2" key="1">
    <citation type="submission" date="2023-01" db="EMBL/GenBank/DDBJ databases">
        <authorList>
            <person name="Whitehead M."/>
        </authorList>
    </citation>
    <scope>NUCLEOTIDE SEQUENCE [LARGE SCALE GENOMIC DNA]</scope>
</reference>
<evidence type="ECO:0000313" key="1">
    <source>
        <dbReference type="EMBL" id="CAI6354128.1"/>
    </source>
</evidence>
<dbReference type="PROSITE" id="PS51450">
    <property type="entry name" value="LRR"/>
    <property type="match status" value="1"/>
</dbReference>
<keyword evidence="2" id="KW-1185">Reference proteome</keyword>
<gene>
    <name evidence="1" type="ORF">MEUPH1_LOCUS10169</name>
</gene>
<protein>
    <submittedName>
        <fullName evidence="1">Uncharacterized protein</fullName>
    </submittedName>
</protein>
<dbReference type="Proteomes" id="UP001160148">
    <property type="component" value="Unassembled WGS sequence"/>
</dbReference>
<comment type="caution">
    <text evidence="1">The sequence shown here is derived from an EMBL/GenBank/DDBJ whole genome shotgun (WGS) entry which is preliminary data.</text>
</comment>
<dbReference type="EMBL" id="CARXXK010000002">
    <property type="protein sequence ID" value="CAI6354128.1"/>
    <property type="molecule type" value="Genomic_DNA"/>
</dbReference>
<accession>A0AAV0WED0</accession>
<name>A0AAV0WED0_9HEMI</name>
<dbReference type="AlphaFoldDB" id="A0AAV0WED0"/>
<organism evidence="1 2">
    <name type="scientific">Macrosiphum euphorbiae</name>
    <name type="common">potato aphid</name>
    <dbReference type="NCBI Taxonomy" id="13131"/>
    <lineage>
        <taxon>Eukaryota</taxon>
        <taxon>Metazoa</taxon>
        <taxon>Ecdysozoa</taxon>
        <taxon>Arthropoda</taxon>
        <taxon>Hexapoda</taxon>
        <taxon>Insecta</taxon>
        <taxon>Pterygota</taxon>
        <taxon>Neoptera</taxon>
        <taxon>Paraneoptera</taxon>
        <taxon>Hemiptera</taxon>
        <taxon>Sternorrhyncha</taxon>
        <taxon>Aphidomorpha</taxon>
        <taxon>Aphidoidea</taxon>
        <taxon>Aphididae</taxon>
        <taxon>Macrosiphini</taxon>
        <taxon>Macrosiphum</taxon>
    </lineage>
</organism>
<proteinExistence type="predicted"/>
<evidence type="ECO:0000313" key="2">
    <source>
        <dbReference type="Proteomes" id="UP001160148"/>
    </source>
</evidence>
<sequence length="107" mass="12280">MSYQKQSNLSSRTKRRRVEDELRNINISEDVMVVNYDIPSLIVPNKSGSQSKSIVEIDLPTNPNENNTFTNLNLNQNQLQDITELTDHPIYDSADDEIKYLSRGKPL</sequence>
<dbReference type="InterPro" id="IPR001611">
    <property type="entry name" value="Leu-rich_rpt"/>
</dbReference>